<accession>A0A5N6INA6</accession>
<keyword evidence="3" id="KW-1185">Reference proteome</keyword>
<evidence type="ECO:0000313" key="3">
    <source>
        <dbReference type="Proteomes" id="UP000326289"/>
    </source>
</evidence>
<gene>
    <name evidence="2" type="ORF">BDV30DRAFT_246217</name>
</gene>
<dbReference type="EMBL" id="ML732886">
    <property type="protein sequence ID" value="KAB8267868.1"/>
    <property type="molecule type" value="Genomic_DNA"/>
</dbReference>
<feature type="chain" id="PRO_5024977230" evidence="1">
    <location>
        <begin position="24"/>
        <end position="199"/>
    </location>
</feature>
<feature type="signal peptide" evidence="1">
    <location>
        <begin position="1"/>
        <end position="23"/>
    </location>
</feature>
<evidence type="ECO:0000256" key="1">
    <source>
        <dbReference type="SAM" id="SignalP"/>
    </source>
</evidence>
<keyword evidence="1" id="KW-0732">Signal</keyword>
<dbReference type="Proteomes" id="UP000326289">
    <property type="component" value="Unassembled WGS sequence"/>
</dbReference>
<reference evidence="2 3" key="1">
    <citation type="submission" date="2019-04" db="EMBL/GenBank/DDBJ databases">
        <title>Fungal friends and foes A comparative genomics study of 23 Aspergillus species from section Flavi.</title>
        <authorList>
            <consortium name="DOE Joint Genome Institute"/>
            <person name="Kjaerbolling I."/>
            <person name="Vesth T.C."/>
            <person name="Frisvad J.C."/>
            <person name="Nybo J.L."/>
            <person name="Theobald S."/>
            <person name="Kildgaard S."/>
            <person name="Petersen T.I."/>
            <person name="Kuo A."/>
            <person name="Sato A."/>
            <person name="Lyhne E.K."/>
            <person name="Kogle M.E."/>
            <person name="Wiebenga A."/>
            <person name="Kun R.S."/>
            <person name="Lubbers R.J."/>
            <person name="Makela M.R."/>
            <person name="Barry K."/>
            <person name="Chovatia M."/>
            <person name="Clum A."/>
            <person name="Daum C."/>
            <person name="Haridas S."/>
            <person name="He G."/>
            <person name="LaButti K."/>
            <person name="Lipzen A."/>
            <person name="Mondo S."/>
            <person name="Pangilinan J."/>
            <person name="Riley R."/>
            <person name="Salamov A."/>
            <person name="Simmons B.A."/>
            <person name="Magnuson J.K."/>
            <person name="Henrissat B."/>
            <person name="Mortensen U.H."/>
            <person name="Larsen T.O."/>
            <person name="De vries R.P."/>
            <person name="Grigoriev I.V."/>
            <person name="Machida M."/>
            <person name="Baker S.E."/>
            <person name="Andersen M.R."/>
        </authorList>
    </citation>
    <scope>NUCLEOTIDE SEQUENCE [LARGE SCALE GENOMIC DNA]</scope>
    <source>
        <strain evidence="2 3">CBS 117635</strain>
    </source>
</reference>
<proteinExistence type="predicted"/>
<dbReference type="AlphaFoldDB" id="A0A5N6INA6"/>
<evidence type="ECO:0000313" key="2">
    <source>
        <dbReference type="EMBL" id="KAB8267868.1"/>
    </source>
</evidence>
<sequence>MRWIYSFTSLFILWISLFTNALAQDQLCMDNMNAISEVASKQLGPVFNELVCKKGIKPSKADWKWLEPKLQPIIDNIKKCPQKPALPNYKPKIEKLADAIVAKCAKPNHNYCNHEDLKAIKSCAIGEALGWGMMNMDMLKYADKKNCEKLVPCLRSPKTWAPGKKIIVEYAKHKGFSRIGSVVRSVITSIAWDDAVCIP</sequence>
<protein>
    <submittedName>
        <fullName evidence="2">Uncharacterized protein</fullName>
    </submittedName>
</protein>
<name>A0A5N6INA6_9EURO</name>
<organism evidence="2 3">
    <name type="scientific">Aspergillus minisclerotigenes</name>
    <dbReference type="NCBI Taxonomy" id="656917"/>
    <lineage>
        <taxon>Eukaryota</taxon>
        <taxon>Fungi</taxon>
        <taxon>Dikarya</taxon>
        <taxon>Ascomycota</taxon>
        <taxon>Pezizomycotina</taxon>
        <taxon>Eurotiomycetes</taxon>
        <taxon>Eurotiomycetidae</taxon>
        <taxon>Eurotiales</taxon>
        <taxon>Aspergillaceae</taxon>
        <taxon>Aspergillus</taxon>
        <taxon>Aspergillus subgen. Circumdati</taxon>
    </lineage>
</organism>